<organism evidence="1 2">
    <name type="scientific">Perkinsus olseni</name>
    <name type="common">Perkinsus atlanticus</name>
    <dbReference type="NCBI Taxonomy" id="32597"/>
    <lineage>
        <taxon>Eukaryota</taxon>
        <taxon>Sar</taxon>
        <taxon>Alveolata</taxon>
        <taxon>Perkinsozoa</taxon>
        <taxon>Perkinsea</taxon>
        <taxon>Perkinsida</taxon>
        <taxon>Perkinsidae</taxon>
        <taxon>Perkinsus</taxon>
    </lineage>
</organism>
<accession>A0A7J6RST6</accession>
<proteinExistence type="predicted"/>
<evidence type="ECO:0000313" key="1">
    <source>
        <dbReference type="EMBL" id="KAF4723573.1"/>
    </source>
</evidence>
<name>A0A7J6RST6_PEROL</name>
<protein>
    <submittedName>
        <fullName evidence="1">Uncharacterized protein</fullName>
    </submittedName>
</protein>
<dbReference type="AlphaFoldDB" id="A0A7J6RST6"/>
<reference evidence="1 2" key="1">
    <citation type="submission" date="2020-04" db="EMBL/GenBank/DDBJ databases">
        <title>Perkinsus olseni comparative genomics.</title>
        <authorList>
            <person name="Bogema D.R."/>
        </authorList>
    </citation>
    <scope>NUCLEOTIDE SEQUENCE [LARGE SCALE GENOMIC DNA]</scope>
    <source>
        <strain evidence="1 2">ATCC PRA-207</strain>
    </source>
</reference>
<comment type="caution">
    <text evidence="1">The sequence shown here is derived from an EMBL/GenBank/DDBJ whole genome shotgun (WGS) entry which is preliminary data.</text>
</comment>
<gene>
    <name evidence="1" type="ORF">FOZ63_028737</name>
</gene>
<evidence type="ECO:0000313" key="2">
    <source>
        <dbReference type="Proteomes" id="UP000553632"/>
    </source>
</evidence>
<feature type="non-terminal residue" evidence="1">
    <location>
        <position position="158"/>
    </location>
</feature>
<dbReference type="Proteomes" id="UP000553632">
    <property type="component" value="Unassembled WGS sequence"/>
</dbReference>
<sequence>LEQEKHEAQTAKSQLAELMEASLSQAAKLETAKQLSRAFRCVANSVRRGSQARFCLVVLRSWRKYVAVLLKFANLRNVELHPSGQPADDYDAECVRRVEAAVVPSPRASRPSSVLQSMETPAPVARILAASRAANAKAQGSLLPCLVDARTSGVTGVV</sequence>
<keyword evidence="2" id="KW-1185">Reference proteome</keyword>
<dbReference type="EMBL" id="JABANO010023420">
    <property type="protein sequence ID" value="KAF4723573.1"/>
    <property type="molecule type" value="Genomic_DNA"/>
</dbReference>